<keyword evidence="1" id="KW-1133">Transmembrane helix</keyword>
<feature type="transmembrane region" description="Helical" evidence="1">
    <location>
        <begin position="6"/>
        <end position="23"/>
    </location>
</feature>
<dbReference type="VEuPathDB" id="VectorBase:GAUT000549"/>
<sequence length="109" mass="11762">MEVGVLIGLTGAAPVLVALRAAIKNKARVILHHEPFSFCSSHTTISIELLPTHEACPDIRISSVALVRASENVTLSTSIAFIRTEVKESCIERGGKSVSIWFNDASLNF</sequence>
<keyword evidence="1" id="KW-0812">Transmembrane</keyword>
<dbReference type="AlphaFoldDB" id="A0A1A9UD62"/>
<evidence type="ECO:0000256" key="1">
    <source>
        <dbReference type="SAM" id="Phobius"/>
    </source>
</evidence>
<protein>
    <submittedName>
        <fullName evidence="2">Uncharacterized protein</fullName>
    </submittedName>
</protein>
<evidence type="ECO:0000313" key="3">
    <source>
        <dbReference type="Proteomes" id="UP000078200"/>
    </source>
</evidence>
<keyword evidence="1" id="KW-0472">Membrane</keyword>
<reference evidence="2" key="1">
    <citation type="submission" date="2020-05" db="UniProtKB">
        <authorList>
            <consortium name="EnsemblMetazoa"/>
        </authorList>
    </citation>
    <scope>IDENTIFICATION</scope>
    <source>
        <strain evidence="2">TTRI</strain>
    </source>
</reference>
<keyword evidence="3" id="KW-1185">Reference proteome</keyword>
<evidence type="ECO:0000313" key="2">
    <source>
        <dbReference type="EnsemblMetazoa" id="GAUT000549-PA"/>
    </source>
</evidence>
<proteinExistence type="predicted"/>
<accession>A0A1A9UD62</accession>
<organism evidence="2 3">
    <name type="scientific">Glossina austeni</name>
    <name type="common">Savannah tsetse fly</name>
    <dbReference type="NCBI Taxonomy" id="7395"/>
    <lineage>
        <taxon>Eukaryota</taxon>
        <taxon>Metazoa</taxon>
        <taxon>Ecdysozoa</taxon>
        <taxon>Arthropoda</taxon>
        <taxon>Hexapoda</taxon>
        <taxon>Insecta</taxon>
        <taxon>Pterygota</taxon>
        <taxon>Neoptera</taxon>
        <taxon>Endopterygota</taxon>
        <taxon>Diptera</taxon>
        <taxon>Brachycera</taxon>
        <taxon>Muscomorpha</taxon>
        <taxon>Hippoboscoidea</taxon>
        <taxon>Glossinidae</taxon>
        <taxon>Glossina</taxon>
    </lineage>
</organism>
<name>A0A1A9UD62_GLOAU</name>
<dbReference type="Proteomes" id="UP000078200">
    <property type="component" value="Unassembled WGS sequence"/>
</dbReference>
<dbReference type="EnsemblMetazoa" id="GAUT000549-RA">
    <property type="protein sequence ID" value="GAUT000549-PA"/>
    <property type="gene ID" value="GAUT000549"/>
</dbReference>